<gene>
    <name evidence="1" type="ORF">FHS09_003349</name>
</gene>
<proteinExistence type="predicted"/>
<evidence type="ECO:0000313" key="1">
    <source>
        <dbReference type="EMBL" id="MBB3062500.1"/>
    </source>
</evidence>
<sequence>MPEDGNIYDIDNKTDLRNVALMIMKWKRAHPVLPDSRNSGMSSSGRKTSYRIKTRMLCKISAE</sequence>
<reference evidence="1 2" key="1">
    <citation type="submission" date="2020-08" db="EMBL/GenBank/DDBJ databases">
        <title>Genomic Encyclopedia of Type Strains, Phase III (KMG-III): the genomes of soil and plant-associated and newly described type strains.</title>
        <authorList>
            <person name="Whitman W."/>
        </authorList>
    </citation>
    <scope>NUCLEOTIDE SEQUENCE [LARGE SCALE GENOMIC DNA]</scope>
    <source>
        <strain evidence="1 2">CECT 8799</strain>
    </source>
</reference>
<keyword evidence="2" id="KW-1185">Reference proteome</keyword>
<protein>
    <submittedName>
        <fullName evidence="1">Uncharacterized protein</fullName>
    </submittedName>
</protein>
<dbReference type="AlphaFoldDB" id="A0A7W4ZBP0"/>
<name>A0A7W4ZBP0_9GAMM</name>
<organism evidence="1 2">
    <name type="scientific">Microbulbifer rhizosphaerae</name>
    <dbReference type="NCBI Taxonomy" id="1562603"/>
    <lineage>
        <taxon>Bacteria</taxon>
        <taxon>Pseudomonadati</taxon>
        <taxon>Pseudomonadota</taxon>
        <taxon>Gammaproteobacteria</taxon>
        <taxon>Cellvibrionales</taxon>
        <taxon>Microbulbiferaceae</taxon>
        <taxon>Microbulbifer</taxon>
    </lineage>
</organism>
<accession>A0A7W4ZBP0</accession>
<evidence type="ECO:0000313" key="2">
    <source>
        <dbReference type="Proteomes" id="UP000535937"/>
    </source>
</evidence>
<dbReference type="Proteomes" id="UP000535937">
    <property type="component" value="Unassembled WGS sequence"/>
</dbReference>
<dbReference type="EMBL" id="JACHWZ010000017">
    <property type="protein sequence ID" value="MBB3062500.1"/>
    <property type="molecule type" value="Genomic_DNA"/>
</dbReference>
<comment type="caution">
    <text evidence="1">The sequence shown here is derived from an EMBL/GenBank/DDBJ whole genome shotgun (WGS) entry which is preliminary data.</text>
</comment>